<dbReference type="Pfam" id="PF01426">
    <property type="entry name" value="BAH"/>
    <property type="match status" value="1"/>
</dbReference>
<dbReference type="OMA" id="YRPEHIQ"/>
<protein>
    <submittedName>
        <fullName evidence="3">Bromo adjacent homology domain containing 1</fullName>
    </submittedName>
</protein>
<accession>A0A4W3JXW6</accession>
<name>A0A4W3JXW6_CALMI</name>
<dbReference type="SMART" id="SM00439">
    <property type="entry name" value="BAH"/>
    <property type="match status" value="1"/>
</dbReference>
<reference evidence="4" key="2">
    <citation type="journal article" date="2007" name="PLoS Biol.">
        <title>Survey sequencing and comparative analysis of the elephant shark (Callorhinchus milii) genome.</title>
        <authorList>
            <person name="Venkatesh B."/>
            <person name="Kirkness E.F."/>
            <person name="Loh Y.H."/>
            <person name="Halpern A.L."/>
            <person name="Lee A.P."/>
            <person name="Johnson J."/>
            <person name="Dandona N."/>
            <person name="Viswanathan L.D."/>
            <person name="Tay A."/>
            <person name="Venter J.C."/>
            <person name="Strausberg R.L."/>
            <person name="Brenner S."/>
        </authorList>
    </citation>
    <scope>NUCLEOTIDE SEQUENCE [LARGE SCALE GENOMIC DNA]</scope>
</reference>
<dbReference type="GO" id="GO:0005677">
    <property type="term" value="C:chromatin silencing complex"/>
    <property type="evidence" value="ECO:0007669"/>
    <property type="project" value="TreeGrafter"/>
</dbReference>
<feature type="region of interest" description="Disordered" evidence="1">
    <location>
        <begin position="325"/>
        <end position="356"/>
    </location>
</feature>
<dbReference type="GO" id="GO:0031507">
    <property type="term" value="P:heterochromatin formation"/>
    <property type="evidence" value="ECO:0007669"/>
    <property type="project" value="TreeGrafter"/>
</dbReference>
<sequence length="876" mass="97208">MSCLLMSYNMNCTDCNVTRLSSSAMGKMLGPSGIGPKDRMGQIVLSHTGVETNKDCKYSKERTADGKSKKEYFIRKTYPLRKRLHTQESDLSSPVTKELEGASIRGVPDGASSMQIVEQWDCVNNKSRLRGETPEVERNKETGKENEKLRSTKLTVLDLYSGEPRPRRLASLNAEAVNNLLLEREDCALSSRRCRRDPGRVVAKCSSEHTQTRAKGSTCSSEVHVGLRKSTVKGGLPAKRCTNHSESSSEGDVFVESYPALESRSAQLPVKKRMASLNAAAFLKLTHTKDYSTKRRSRSDSDGKLTKASNGVSLHCVHPVSKRCTKTKKRDLGRTATERHQRRSCSTSEDSKVPVRKGEPLVLGQSAARLPSRTDSSSPYTDKAGGYLHRLSVIMGGQATVQPPYQTTKETSPTPSAEFMQQMTTPFPPHPTMTVLGNLVPGLDHYPFLSPEMCLTSAEDNIYRHYDKNDLSPNGCNPSQNCWVYPPSFPCCPQLNDEGSLLISQSAVPSGIPFPHAPCGDSPCYLGDTATVQCMGMPGYMCRMLNPPLNRDTALRTSPSGRSSRHQKIAIKSDRYKSLEPLNVTIPVAGHPVSPANPLSGCPVPTAPPTAEPVPYLQGPGSDPPATSQPHMLSMLKLARECPQRSKPPSGSKSNLRNSTCAHTQRSKSATEHSERKHQRISRRRATNGWRPVGEPYEKPVYVVGEVELVIRKCYPAVARDGEVIKVRDTVLLKSGPRKKSIPYVAKISALWEDPTTGELTMSLYWYYRPEHIQGGRNPSLHCENEIFASRHQDENSVACIEEKCYVLTFSEYCRFCALIKRREEGTSDHRLIVPTSEAYSTPSHRKVPENTDPDLVFICRHVYDFRYGRILKNPQ</sequence>
<dbReference type="PANTHER" id="PTHR46576:SF1">
    <property type="entry name" value="BROMO ADJACENT HOMOLOGY DOMAIN-CONTAINING 1 PROTEIN"/>
    <property type="match status" value="1"/>
</dbReference>
<dbReference type="GeneTree" id="ENSGT00390000003967"/>
<feature type="compositionally biased region" description="Basic and acidic residues" evidence="1">
    <location>
        <begin position="129"/>
        <end position="148"/>
    </location>
</feature>
<feature type="region of interest" description="Disordered" evidence="1">
    <location>
        <begin position="600"/>
        <end position="691"/>
    </location>
</feature>
<feature type="region of interest" description="Disordered" evidence="1">
    <location>
        <begin position="84"/>
        <end position="107"/>
    </location>
</feature>
<evidence type="ECO:0000313" key="4">
    <source>
        <dbReference type="Proteomes" id="UP000314986"/>
    </source>
</evidence>
<dbReference type="GO" id="GO:0000976">
    <property type="term" value="F:transcription cis-regulatory region binding"/>
    <property type="evidence" value="ECO:0007669"/>
    <property type="project" value="TreeGrafter"/>
</dbReference>
<dbReference type="InterPro" id="IPR053032">
    <property type="entry name" value="BAH_domain-containing"/>
</dbReference>
<dbReference type="AlphaFoldDB" id="A0A4W3JXW6"/>
<reference evidence="4" key="3">
    <citation type="journal article" date="2014" name="Nature">
        <title>Elephant shark genome provides unique insights into gnathostome evolution.</title>
        <authorList>
            <consortium name="International Elephant Shark Genome Sequencing Consortium"/>
            <person name="Venkatesh B."/>
            <person name="Lee A.P."/>
            <person name="Ravi V."/>
            <person name="Maurya A.K."/>
            <person name="Lian M.M."/>
            <person name="Swann J.B."/>
            <person name="Ohta Y."/>
            <person name="Flajnik M.F."/>
            <person name="Sutoh Y."/>
            <person name="Kasahara M."/>
            <person name="Hoon S."/>
            <person name="Gangu V."/>
            <person name="Roy S.W."/>
            <person name="Irimia M."/>
            <person name="Korzh V."/>
            <person name="Kondrychyn I."/>
            <person name="Lim Z.W."/>
            <person name="Tay B.H."/>
            <person name="Tohari S."/>
            <person name="Kong K.W."/>
            <person name="Ho S."/>
            <person name="Lorente-Galdos B."/>
            <person name="Quilez J."/>
            <person name="Marques-Bonet T."/>
            <person name="Raney B.J."/>
            <person name="Ingham P.W."/>
            <person name="Tay A."/>
            <person name="Hillier L.W."/>
            <person name="Minx P."/>
            <person name="Boehm T."/>
            <person name="Wilson R.K."/>
            <person name="Brenner S."/>
            <person name="Warren W.C."/>
        </authorList>
    </citation>
    <scope>NUCLEOTIDE SEQUENCE [LARGE SCALE GENOMIC DNA]</scope>
</reference>
<proteinExistence type="predicted"/>
<dbReference type="STRING" id="7868.ENSCMIP00000047787"/>
<evidence type="ECO:0000313" key="3">
    <source>
        <dbReference type="Ensembl" id="ENSCMIP00000047787.1"/>
    </source>
</evidence>
<dbReference type="InParanoid" id="A0A4W3JXW6"/>
<feature type="region of interest" description="Disordered" evidence="1">
    <location>
        <begin position="128"/>
        <end position="148"/>
    </location>
</feature>
<dbReference type="PROSITE" id="PS51038">
    <property type="entry name" value="BAH"/>
    <property type="match status" value="1"/>
</dbReference>
<keyword evidence="4" id="KW-1185">Reference proteome</keyword>
<feature type="compositionally biased region" description="Polar residues" evidence="1">
    <location>
        <begin position="647"/>
        <end position="668"/>
    </location>
</feature>
<reference evidence="3" key="4">
    <citation type="submission" date="2025-08" db="UniProtKB">
        <authorList>
            <consortium name="Ensembl"/>
        </authorList>
    </citation>
    <scope>IDENTIFICATION</scope>
</reference>
<dbReference type="Gene3D" id="2.30.30.490">
    <property type="match status" value="1"/>
</dbReference>
<reference evidence="3" key="5">
    <citation type="submission" date="2025-09" db="UniProtKB">
        <authorList>
            <consortium name="Ensembl"/>
        </authorList>
    </citation>
    <scope>IDENTIFICATION</scope>
</reference>
<feature type="compositionally biased region" description="Basic and acidic residues" evidence="1">
    <location>
        <begin position="330"/>
        <end position="339"/>
    </location>
</feature>
<dbReference type="CTD" id="22893"/>
<feature type="compositionally biased region" description="Basic residues" evidence="1">
    <location>
        <begin position="676"/>
        <end position="686"/>
    </location>
</feature>
<feature type="domain" description="BAH" evidence="2">
    <location>
        <begin position="723"/>
        <end position="875"/>
    </location>
</feature>
<dbReference type="OrthoDB" id="1922186at2759"/>
<organism evidence="3 4">
    <name type="scientific">Callorhinchus milii</name>
    <name type="common">Ghost shark</name>
    <dbReference type="NCBI Taxonomy" id="7868"/>
    <lineage>
        <taxon>Eukaryota</taxon>
        <taxon>Metazoa</taxon>
        <taxon>Chordata</taxon>
        <taxon>Craniata</taxon>
        <taxon>Vertebrata</taxon>
        <taxon>Chondrichthyes</taxon>
        <taxon>Holocephali</taxon>
        <taxon>Chimaeriformes</taxon>
        <taxon>Callorhinchidae</taxon>
        <taxon>Callorhinchus</taxon>
    </lineage>
</organism>
<dbReference type="GO" id="GO:0045892">
    <property type="term" value="P:negative regulation of DNA-templated transcription"/>
    <property type="evidence" value="ECO:0007669"/>
    <property type="project" value="TreeGrafter"/>
</dbReference>
<dbReference type="InterPro" id="IPR043151">
    <property type="entry name" value="BAH_sf"/>
</dbReference>
<evidence type="ECO:0000256" key="1">
    <source>
        <dbReference type="SAM" id="MobiDB-lite"/>
    </source>
</evidence>
<evidence type="ECO:0000259" key="2">
    <source>
        <dbReference type="PROSITE" id="PS51038"/>
    </source>
</evidence>
<dbReference type="Proteomes" id="UP000314986">
    <property type="component" value="Unassembled WGS sequence"/>
</dbReference>
<reference evidence="4" key="1">
    <citation type="journal article" date="2006" name="Science">
        <title>Ancient noncoding elements conserved in the human genome.</title>
        <authorList>
            <person name="Venkatesh B."/>
            <person name="Kirkness E.F."/>
            <person name="Loh Y.H."/>
            <person name="Halpern A.L."/>
            <person name="Lee A.P."/>
            <person name="Johnson J."/>
            <person name="Dandona N."/>
            <person name="Viswanathan L.D."/>
            <person name="Tay A."/>
            <person name="Venter J.C."/>
            <person name="Strausberg R.L."/>
            <person name="Brenner S."/>
        </authorList>
    </citation>
    <scope>NUCLEOTIDE SEQUENCE [LARGE SCALE GENOMIC DNA]</scope>
</reference>
<dbReference type="GO" id="GO:0003682">
    <property type="term" value="F:chromatin binding"/>
    <property type="evidence" value="ECO:0007669"/>
    <property type="project" value="InterPro"/>
</dbReference>
<dbReference type="Ensembl" id="ENSCMIT00000048460.1">
    <property type="protein sequence ID" value="ENSCMIP00000047787.1"/>
    <property type="gene ID" value="ENSCMIG00000019554.1"/>
</dbReference>
<dbReference type="InterPro" id="IPR001025">
    <property type="entry name" value="BAH_dom"/>
</dbReference>
<dbReference type="GeneID" id="103176146"/>
<dbReference type="PANTHER" id="PTHR46576">
    <property type="entry name" value="BROMO ADJACENT HOMOLOGY DOMAIN-CONTAINING 1 PROTEIN"/>
    <property type="match status" value="1"/>
</dbReference>
<gene>
    <name evidence="3" type="primary">bahd1</name>
</gene>